<name>A0A4S8HPN3_9BACT</name>
<dbReference type="Gene3D" id="1.25.40.390">
    <property type="match status" value="1"/>
</dbReference>
<organism evidence="8 9">
    <name type="scientific">Niastella caeni</name>
    <dbReference type="NCBI Taxonomy" id="2569763"/>
    <lineage>
        <taxon>Bacteria</taxon>
        <taxon>Pseudomonadati</taxon>
        <taxon>Bacteroidota</taxon>
        <taxon>Chitinophagia</taxon>
        <taxon>Chitinophagales</taxon>
        <taxon>Chitinophagaceae</taxon>
        <taxon>Niastella</taxon>
    </lineage>
</organism>
<keyword evidence="3" id="KW-0732">Signal</keyword>
<keyword evidence="4" id="KW-0472">Membrane</keyword>
<sequence length="502" mass="55104">MKQLINNIVFVCSVTILVTACKRDSLMDTKPTSDIPDLSVYSTKEQIVNQIRALYSSFKNGQFHGGRFLIYNDIRSEEFLNEKTNGVTGLQTWNHTLTNTVAEVNGLWAQGFLAINNCNIFLDGMAEKGTAVVGDSLSKNYTAEARLIRGYAYYCLLQLYARPYWDGNGTKPGLPLRISGNKLRADYQLARSSIAEVYAQVISDLNYAEANLPKTYGSSAAELNTTRVHRNTAIALKTRVYLSMQKYAEVITEANKIVTASAPFTATVTPGVAHALQPDITKVFTTYNTTESIFSLPMTSTTGDNPGTQNQLAYYYSPASSLGGVGNGEYALNITGIIGNNIAWPATDKRRDFVKTTGTTTKKYFLSKFSAPSPYTDYVPVIRYSEVLLSLAEARVRSTNSVDAQAVALLNAVRNRSDATKTFTTGDFASATDLINAILIERRIEFLGEGRRSPDLLRLGLTIPAKSSTSSSVPAIAPTDKQYIWPISSTELDLNKLCEDNK</sequence>
<dbReference type="CDD" id="cd08977">
    <property type="entry name" value="SusD"/>
    <property type="match status" value="1"/>
</dbReference>
<proteinExistence type="inferred from homology"/>
<comment type="similarity">
    <text evidence="2">Belongs to the SusD family.</text>
</comment>
<feature type="domain" description="RagB/SusD" evidence="6">
    <location>
        <begin position="346"/>
        <end position="496"/>
    </location>
</feature>
<dbReference type="OrthoDB" id="9792139at2"/>
<dbReference type="AlphaFoldDB" id="A0A4S8HPN3"/>
<evidence type="ECO:0000256" key="1">
    <source>
        <dbReference type="ARBA" id="ARBA00004442"/>
    </source>
</evidence>
<comment type="subcellular location">
    <subcellularLocation>
        <location evidence="1">Cell outer membrane</location>
    </subcellularLocation>
</comment>
<dbReference type="PROSITE" id="PS51257">
    <property type="entry name" value="PROKAR_LIPOPROTEIN"/>
    <property type="match status" value="1"/>
</dbReference>
<feature type="domain" description="SusD-like N-terminal" evidence="7">
    <location>
        <begin position="28"/>
        <end position="242"/>
    </location>
</feature>
<comment type="caution">
    <text evidence="8">The sequence shown here is derived from an EMBL/GenBank/DDBJ whole genome shotgun (WGS) entry which is preliminary data.</text>
</comment>
<dbReference type="GO" id="GO:0009279">
    <property type="term" value="C:cell outer membrane"/>
    <property type="evidence" value="ECO:0007669"/>
    <property type="project" value="UniProtKB-SubCell"/>
</dbReference>
<evidence type="ECO:0000259" key="6">
    <source>
        <dbReference type="Pfam" id="PF07980"/>
    </source>
</evidence>
<evidence type="ECO:0000256" key="2">
    <source>
        <dbReference type="ARBA" id="ARBA00006275"/>
    </source>
</evidence>
<evidence type="ECO:0000313" key="9">
    <source>
        <dbReference type="Proteomes" id="UP000306918"/>
    </source>
</evidence>
<keyword evidence="9" id="KW-1185">Reference proteome</keyword>
<dbReference type="InterPro" id="IPR033985">
    <property type="entry name" value="SusD-like_N"/>
</dbReference>
<dbReference type="Proteomes" id="UP000306918">
    <property type="component" value="Unassembled WGS sequence"/>
</dbReference>
<evidence type="ECO:0000259" key="7">
    <source>
        <dbReference type="Pfam" id="PF14322"/>
    </source>
</evidence>
<evidence type="ECO:0000313" key="8">
    <source>
        <dbReference type="EMBL" id="THU37225.1"/>
    </source>
</evidence>
<dbReference type="Pfam" id="PF14322">
    <property type="entry name" value="SusD-like_3"/>
    <property type="match status" value="1"/>
</dbReference>
<protein>
    <submittedName>
        <fullName evidence="8">RagB/SusD family nutrient uptake outer membrane protein</fullName>
    </submittedName>
</protein>
<evidence type="ECO:0000256" key="4">
    <source>
        <dbReference type="ARBA" id="ARBA00023136"/>
    </source>
</evidence>
<keyword evidence="5" id="KW-0998">Cell outer membrane</keyword>
<dbReference type="EMBL" id="STFF01000005">
    <property type="protein sequence ID" value="THU37225.1"/>
    <property type="molecule type" value="Genomic_DNA"/>
</dbReference>
<dbReference type="SUPFAM" id="SSF48452">
    <property type="entry name" value="TPR-like"/>
    <property type="match status" value="1"/>
</dbReference>
<gene>
    <name evidence="8" type="ORF">FAM09_19950</name>
</gene>
<dbReference type="RefSeq" id="WP_136578898.1">
    <property type="nucleotide sequence ID" value="NZ_STFF01000005.1"/>
</dbReference>
<dbReference type="Pfam" id="PF07980">
    <property type="entry name" value="SusD_RagB"/>
    <property type="match status" value="1"/>
</dbReference>
<reference evidence="8 9" key="1">
    <citation type="submission" date="2019-04" db="EMBL/GenBank/DDBJ databases">
        <title>Niastella caeni sp. nov., isolated from activated sludge.</title>
        <authorList>
            <person name="Sheng M."/>
        </authorList>
    </citation>
    <scope>NUCLEOTIDE SEQUENCE [LARGE SCALE GENOMIC DNA]</scope>
    <source>
        <strain evidence="8 9">HX-2-15</strain>
    </source>
</reference>
<evidence type="ECO:0000256" key="3">
    <source>
        <dbReference type="ARBA" id="ARBA00022729"/>
    </source>
</evidence>
<accession>A0A4S8HPN3</accession>
<evidence type="ECO:0000256" key="5">
    <source>
        <dbReference type="ARBA" id="ARBA00023237"/>
    </source>
</evidence>
<dbReference type="InterPro" id="IPR012944">
    <property type="entry name" value="SusD_RagB_dom"/>
</dbReference>
<dbReference type="InterPro" id="IPR011990">
    <property type="entry name" value="TPR-like_helical_dom_sf"/>
</dbReference>